<gene>
    <name evidence="5" type="ORF">FYJ83_02955</name>
</gene>
<dbReference type="Gene3D" id="1.10.4040.10">
    <property type="entry name" value="Penicillinase repressor domain"/>
    <property type="match status" value="1"/>
</dbReference>
<dbReference type="PIRSF" id="PIRSF019455">
    <property type="entry name" value="CopR_AtkY"/>
    <property type="match status" value="1"/>
</dbReference>
<comment type="similarity">
    <text evidence="1">Belongs to the BlaI transcriptional regulatory family.</text>
</comment>
<evidence type="ECO:0000256" key="4">
    <source>
        <dbReference type="ARBA" id="ARBA00023163"/>
    </source>
</evidence>
<evidence type="ECO:0000313" key="6">
    <source>
        <dbReference type="Proteomes" id="UP000469523"/>
    </source>
</evidence>
<dbReference type="Gene3D" id="1.10.10.10">
    <property type="entry name" value="Winged helix-like DNA-binding domain superfamily/Winged helix DNA-binding domain"/>
    <property type="match status" value="1"/>
</dbReference>
<keyword evidence="2" id="KW-0805">Transcription regulation</keyword>
<evidence type="ECO:0000313" key="5">
    <source>
        <dbReference type="EMBL" id="MSU00424.1"/>
    </source>
</evidence>
<accession>A0A6N7XV64</accession>
<dbReference type="GO" id="GO:0045892">
    <property type="term" value="P:negative regulation of DNA-templated transcription"/>
    <property type="evidence" value="ECO:0007669"/>
    <property type="project" value="InterPro"/>
</dbReference>
<dbReference type="Pfam" id="PF03965">
    <property type="entry name" value="Penicillinase_R"/>
    <property type="match status" value="1"/>
</dbReference>
<dbReference type="SUPFAM" id="SSF46785">
    <property type="entry name" value="Winged helix' DNA-binding domain"/>
    <property type="match status" value="1"/>
</dbReference>
<protein>
    <submittedName>
        <fullName evidence="5">BlaI/MecI/CopY family transcriptional regulator</fullName>
    </submittedName>
</protein>
<dbReference type="InterPro" id="IPR005650">
    <property type="entry name" value="BlaI_family"/>
</dbReference>
<evidence type="ECO:0000256" key="2">
    <source>
        <dbReference type="ARBA" id="ARBA00023015"/>
    </source>
</evidence>
<dbReference type="InterPro" id="IPR036390">
    <property type="entry name" value="WH_DNA-bd_sf"/>
</dbReference>
<proteinExistence type="inferred from homology"/>
<keyword evidence="3" id="KW-0238">DNA-binding</keyword>
<dbReference type="EMBL" id="VUNQ01000003">
    <property type="protein sequence ID" value="MSU00424.1"/>
    <property type="molecule type" value="Genomic_DNA"/>
</dbReference>
<organism evidence="5 6">
    <name type="scientific">Tissierella pigra</name>
    <dbReference type="NCBI Taxonomy" id="2607614"/>
    <lineage>
        <taxon>Bacteria</taxon>
        <taxon>Bacillati</taxon>
        <taxon>Bacillota</taxon>
        <taxon>Tissierellia</taxon>
        <taxon>Tissierellales</taxon>
        <taxon>Tissierellaceae</taxon>
        <taxon>Tissierella</taxon>
    </lineage>
</organism>
<keyword evidence="6" id="KW-1185">Reference proteome</keyword>
<evidence type="ECO:0000256" key="3">
    <source>
        <dbReference type="ARBA" id="ARBA00023125"/>
    </source>
</evidence>
<dbReference type="RefSeq" id="WP_154438850.1">
    <property type="nucleotide sequence ID" value="NZ_JAHLPJ010000001.1"/>
</dbReference>
<comment type="caution">
    <text evidence="5">The sequence shown here is derived from an EMBL/GenBank/DDBJ whole genome shotgun (WGS) entry which is preliminary data.</text>
</comment>
<reference evidence="5 6" key="1">
    <citation type="submission" date="2019-09" db="EMBL/GenBank/DDBJ databases">
        <title>In-depth cultivation of the pig gut microbiome towards novel bacterial diversity and tailored functional studies.</title>
        <authorList>
            <person name="Wylensek D."/>
            <person name="Hitch T.C.A."/>
            <person name="Clavel T."/>
        </authorList>
    </citation>
    <scope>NUCLEOTIDE SEQUENCE [LARGE SCALE GENOMIC DNA]</scope>
    <source>
        <strain evidence="5 6">WCA3-693-APC-4?</strain>
    </source>
</reference>
<dbReference type="Proteomes" id="UP000469523">
    <property type="component" value="Unassembled WGS sequence"/>
</dbReference>
<dbReference type="GO" id="GO:0003677">
    <property type="term" value="F:DNA binding"/>
    <property type="evidence" value="ECO:0007669"/>
    <property type="project" value="UniProtKB-KW"/>
</dbReference>
<evidence type="ECO:0000256" key="1">
    <source>
        <dbReference type="ARBA" id="ARBA00011046"/>
    </source>
</evidence>
<sequence length="122" mass="14437">MDIIKISDAEYEIMEIIWNEGREVTTVDIIEKLGEDNFWKHTTILTLAKRLVDKNVLNVRKEKRVNYYSPNISKDEYKSYQADGFIENMYGGSIKSLVASLYDNKKIDENDLKELKDWIRRL</sequence>
<dbReference type="AlphaFoldDB" id="A0A6N7XV64"/>
<keyword evidence="4" id="KW-0804">Transcription</keyword>
<dbReference type="InterPro" id="IPR036388">
    <property type="entry name" value="WH-like_DNA-bd_sf"/>
</dbReference>
<name>A0A6N7XV64_9FIRM</name>